<organism evidence="3 5">
    <name type="scientific">Ralstonia pickettii</name>
    <name type="common">Burkholderia pickettii</name>
    <dbReference type="NCBI Taxonomy" id="329"/>
    <lineage>
        <taxon>Bacteria</taxon>
        <taxon>Pseudomonadati</taxon>
        <taxon>Pseudomonadota</taxon>
        <taxon>Betaproteobacteria</taxon>
        <taxon>Burkholderiales</taxon>
        <taxon>Burkholderiaceae</taxon>
        <taxon>Ralstonia</taxon>
    </lineage>
</organism>
<feature type="region of interest" description="Disordered" evidence="1">
    <location>
        <begin position="238"/>
        <end position="273"/>
    </location>
</feature>
<dbReference type="EMBL" id="QGBI01000023">
    <property type="protein sequence ID" value="MBX3892259.1"/>
    <property type="molecule type" value="Genomic_DNA"/>
</dbReference>
<evidence type="ECO:0000313" key="4">
    <source>
        <dbReference type="Proteomes" id="UP001189303"/>
    </source>
</evidence>
<dbReference type="Proteomes" id="UP001199322">
    <property type="component" value="Unassembled WGS sequence"/>
</dbReference>
<reference evidence="3" key="1">
    <citation type="submission" date="2018-06" db="EMBL/GenBank/DDBJ databases">
        <authorList>
            <person name="O'Rourke A."/>
        </authorList>
    </citation>
    <scope>NUCLEOTIDE SEQUENCE</scope>
    <source>
        <strain evidence="3">132550021-3</strain>
    </source>
</reference>
<dbReference type="Proteomes" id="UP001189303">
    <property type="component" value="Unassembled WGS sequence"/>
</dbReference>
<keyword evidence="4" id="KW-1185">Reference proteome</keyword>
<name>A0A2P4RAH5_RALPI</name>
<proteinExistence type="predicted"/>
<dbReference type="EMBL" id="CATWFT010000009">
    <property type="protein sequence ID" value="CAJ0726652.1"/>
    <property type="molecule type" value="Genomic_DNA"/>
</dbReference>
<gene>
    <name evidence="3" type="ORF">DEE74_20545</name>
    <name evidence="2" type="ORF">R38712_03121</name>
</gene>
<accession>A0A2P4RAH5</accession>
<evidence type="ECO:0000313" key="2">
    <source>
        <dbReference type="EMBL" id="CAJ0726652.1"/>
    </source>
</evidence>
<comment type="caution">
    <text evidence="3">The sequence shown here is derived from an EMBL/GenBank/DDBJ whole genome shotgun (WGS) entry which is preliminary data.</text>
</comment>
<evidence type="ECO:0000313" key="3">
    <source>
        <dbReference type="EMBL" id="MBX3892259.1"/>
    </source>
</evidence>
<evidence type="ECO:0000313" key="5">
    <source>
        <dbReference type="Proteomes" id="UP001199322"/>
    </source>
</evidence>
<dbReference type="AlphaFoldDB" id="A0A2P4RAH5"/>
<evidence type="ECO:0000256" key="1">
    <source>
        <dbReference type="SAM" id="MobiDB-lite"/>
    </source>
</evidence>
<feature type="region of interest" description="Disordered" evidence="1">
    <location>
        <begin position="613"/>
        <end position="635"/>
    </location>
</feature>
<protein>
    <submittedName>
        <fullName evidence="3">Uncharacterized protein</fullName>
    </submittedName>
</protein>
<reference evidence="2 4" key="2">
    <citation type="submission" date="2023-07" db="EMBL/GenBank/DDBJ databases">
        <authorList>
            <person name="Peeters C."/>
        </authorList>
    </citation>
    <scope>NUCLEOTIDE SEQUENCE [LARGE SCALE GENOMIC DNA]</scope>
    <source>
        <strain evidence="2 4">R-38712</strain>
    </source>
</reference>
<sequence length="635" mass="68319">MNTSASSSPAVACGPDGRARANATLTMAKWILLSRDRTLDHACVECVPDGALVVPGFRCGYHSALNAVTAVDDADRQEPAYAPVQAVVDQFVSGYQLHGTLGSHVPTPRERGLIANAIAGLLADTVFLREFDKWRRADAPQASMPPAAAVPADCAGAGEPSTLRNMLAAIRVVGQIDGHDVIRRLSMLDLVDRERRAAEEEAPAGAIALSDAHAKGVMDALRGVHELFVHEDGCGALPPDSPFQNGDQPFGRTSRKPQRTSAMLSEKHHNPHRSGTEAYLATEHHNEGWNGALAAVRKVLGSSLAAAIHYPGCWDTAAYPTIESALAEMGEEFQCTNDDCPHHSDLQQGEPRAFDVAVSGYKVLLVRTRSEADDTAKHFRGRGCEVEVYPLYGGQRFHTLKATDFYELDPDRNGEPGTEPARNVTHLMPEPWPPALSGAPVVPATLEVDNAALAAEIDWCLDEGHCGPRTRAVLQRIRDHQTAGITPARRPMLLITLRQAESLQQFFGGHDAEVAVVPYKDGLLAWDVECPGEGSQWLGPTAVDDELADKGRPDTSRPAIWKTTHPAVCVPITDSKAIADDWKEHGYDVVEFYPGPQELRLCADGVGTANADADGHTVLRDTPGAASIDADEGPR</sequence>